<gene>
    <name evidence="3" type="ORF">AB1Y20_020657</name>
</gene>
<proteinExistence type="predicted"/>
<sequence>MLLLLLAAPALLLPPHPSRAARAVACASAGPTPEEWREFRAKLIAGGGLSGLQTTANADGGAPVPPEGEAAPPPQADDVAPANLELLKAQNEDLWNEYLLGGWAHESPLEAGGLLVRAPLPSQLAFQMRHAPSSHWGAKLRARLAAAVPSDSSAAETQRILSQWQANHRYCYRAAEAMVEEVMAAVAARASNGRVAAADLSEGERQMVTLFAAAQEEWQQVCLVVSASGEGNVCVAINRPLAKAVSERLAALILNGAGGAPPPHSADVVSKFVRAFGEQAGVYVGGPTAQAAPALLVHGHDLPGSTELAPGSRLFTGGVAAAIDGVLAGEYSPLDFRWFIGRHENLPTSGGAWRAVACARPVALKQCLGLPKPLWHEVLELCGGELAELSRMELLKRDDLQL</sequence>
<evidence type="ECO:0000256" key="1">
    <source>
        <dbReference type="SAM" id="MobiDB-lite"/>
    </source>
</evidence>
<dbReference type="Gene3D" id="3.40.1740.10">
    <property type="entry name" value="VC0467-like"/>
    <property type="match status" value="1"/>
</dbReference>
<dbReference type="EMBL" id="JBGBPQ010000004">
    <property type="protein sequence ID" value="KAL1525819.1"/>
    <property type="molecule type" value="Genomic_DNA"/>
</dbReference>
<name>A0AB34K011_PRYPA</name>
<dbReference type="PANTHER" id="PTHR31984:SF17">
    <property type="entry name" value="TRANSCRIPTIONAL REGULATOR"/>
    <property type="match status" value="1"/>
</dbReference>
<keyword evidence="4" id="KW-1185">Reference proteome</keyword>
<protein>
    <submittedName>
        <fullName evidence="3">Uncharacterized protein</fullName>
    </submittedName>
</protein>
<dbReference type="InterPro" id="IPR003774">
    <property type="entry name" value="AlgH-like"/>
</dbReference>
<keyword evidence="2" id="KW-0732">Signal</keyword>
<organism evidence="3 4">
    <name type="scientific">Prymnesium parvum</name>
    <name type="common">Toxic golden alga</name>
    <dbReference type="NCBI Taxonomy" id="97485"/>
    <lineage>
        <taxon>Eukaryota</taxon>
        <taxon>Haptista</taxon>
        <taxon>Haptophyta</taxon>
        <taxon>Prymnesiophyceae</taxon>
        <taxon>Prymnesiales</taxon>
        <taxon>Prymnesiaceae</taxon>
        <taxon>Prymnesium</taxon>
    </lineage>
</organism>
<evidence type="ECO:0000313" key="3">
    <source>
        <dbReference type="EMBL" id="KAL1525819.1"/>
    </source>
</evidence>
<feature type="region of interest" description="Disordered" evidence="1">
    <location>
        <begin position="52"/>
        <end position="78"/>
    </location>
</feature>
<reference evidence="3 4" key="1">
    <citation type="journal article" date="2024" name="Science">
        <title>Giant polyketide synthase enzymes in the biosynthesis of giant marine polyether toxins.</title>
        <authorList>
            <person name="Fallon T.R."/>
            <person name="Shende V.V."/>
            <person name="Wierzbicki I.H."/>
            <person name="Pendleton A.L."/>
            <person name="Watervoot N.F."/>
            <person name="Auber R.P."/>
            <person name="Gonzalez D.J."/>
            <person name="Wisecaver J.H."/>
            <person name="Moore B.S."/>
        </authorList>
    </citation>
    <scope>NUCLEOTIDE SEQUENCE [LARGE SCALE GENOMIC DNA]</scope>
    <source>
        <strain evidence="3 4">12B1</strain>
    </source>
</reference>
<dbReference type="Proteomes" id="UP001515480">
    <property type="component" value="Unassembled WGS sequence"/>
</dbReference>
<evidence type="ECO:0000256" key="2">
    <source>
        <dbReference type="SAM" id="SignalP"/>
    </source>
</evidence>
<feature type="chain" id="PRO_5044276652" evidence="2">
    <location>
        <begin position="21"/>
        <end position="402"/>
    </location>
</feature>
<evidence type="ECO:0000313" key="4">
    <source>
        <dbReference type="Proteomes" id="UP001515480"/>
    </source>
</evidence>
<dbReference type="PANTHER" id="PTHR31984">
    <property type="entry name" value="TRANSPORTER, PUTATIVE (DUF179)-RELATED"/>
    <property type="match status" value="1"/>
</dbReference>
<dbReference type="AlphaFoldDB" id="A0AB34K011"/>
<accession>A0AB34K011</accession>
<feature type="compositionally biased region" description="Pro residues" evidence="1">
    <location>
        <begin position="63"/>
        <end position="75"/>
    </location>
</feature>
<feature type="signal peptide" evidence="2">
    <location>
        <begin position="1"/>
        <end position="20"/>
    </location>
</feature>
<comment type="caution">
    <text evidence="3">The sequence shown here is derived from an EMBL/GenBank/DDBJ whole genome shotgun (WGS) entry which is preliminary data.</text>
</comment>